<reference evidence="9 10" key="1">
    <citation type="journal article" date="2019" name="Int. J. Syst. Evol. Microbiol.">
        <title>The Global Catalogue of Microorganisms (GCM) 10K type strain sequencing project: providing services to taxonomists for standard genome sequencing and annotation.</title>
        <authorList>
            <consortium name="The Broad Institute Genomics Platform"/>
            <consortium name="The Broad Institute Genome Sequencing Center for Infectious Disease"/>
            <person name="Wu L."/>
            <person name="Ma J."/>
        </authorList>
    </citation>
    <scope>NUCLEOTIDE SEQUENCE [LARGE SCALE GENOMIC DNA]</scope>
    <source>
        <strain evidence="9 10">JCM 14736</strain>
    </source>
</reference>
<evidence type="ECO:0000256" key="3">
    <source>
        <dbReference type="ARBA" id="ARBA00004961"/>
    </source>
</evidence>
<evidence type="ECO:0000256" key="4">
    <source>
        <dbReference type="ARBA" id="ARBA00010662"/>
    </source>
</evidence>
<dbReference type="Pfam" id="PF01182">
    <property type="entry name" value="Glucosamine_iso"/>
    <property type="match status" value="1"/>
</dbReference>
<evidence type="ECO:0000313" key="9">
    <source>
        <dbReference type="EMBL" id="GAA1791359.1"/>
    </source>
</evidence>
<evidence type="ECO:0000256" key="1">
    <source>
        <dbReference type="ARBA" id="ARBA00000832"/>
    </source>
</evidence>
<organism evidence="9 10">
    <name type="scientific">Leucobacter iarius</name>
    <dbReference type="NCBI Taxonomy" id="333963"/>
    <lineage>
        <taxon>Bacteria</taxon>
        <taxon>Bacillati</taxon>
        <taxon>Actinomycetota</taxon>
        <taxon>Actinomycetes</taxon>
        <taxon>Micrococcales</taxon>
        <taxon>Microbacteriaceae</taxon>
        <taxon>Leucobacter</taxon>
    </lineage>
</organism>
<dbReference type="EC" id="3.1.1.31" evidence="5 7"/>
<dbReference type="PANTHER" id="PTHR11054:SF0">
    <property type="entry name" value="6-PHOSPHOGLUCONOLACTONASE"/>
    <property type="match status" value="1"/>
</dbReference>
<protein>
    <recommendedName>
        <fullName evidence="6 7">6-phosphogluconolactonase</fullName>
        <shortName evidence="7">6PGL</shortName>
        <ecNumber evidence="5 7">3.1.1.31</ecNumber>
    </recommendedName>
</protein>
<comment type="caution">
    <text evidence="9">The sequence shown here is derived from an EMBL/GenBank/DDBJ whole genome shotgun (WGS) entry which is preliminary data.</text>
</comment>
<accession>A0ABN2LMX7</accession>
<evidence type="ECO:0000313" key="10">
    <source>
        <dbReference type="Proteomes" id="UP001500851"/>
    </source>
</evidence>
<dbReference type="SUPFAM" id="SSF100950">
    <property type="entry name" value="NagB/RpiA/CoA transferase-like"/>
    <property type="match status" value="1"/>
</dbReference>
<dbReference type="InterPro" id="IPR006148">
    <property type="entry name" value="Glc/Gal-6P_isomerase"/>
</dbReference>
<dbReference type="InterPro" id="IPR005900">
    <property type="entry name" value="6-phosphogluconolactonase_DevB"/>
</dbReference>
<evidence type="ECO:0000256" key="7">
    <source>
        <dbReference type="RuleBase" id="RU365095"/>
    </source>
</evidence>
<dbReference type="InterPro" id="IPR037171">
    <property type="entry name" value="NagB/RpiA_transferase-like"/>
</dbReference>
<comment type="function">
    <text evidence="2 7">Hydrolysis of 6-phosphogluconolactone to 6-phosphogluconate.</text>
</comment>
<dbReference type="Gene3D" id="3.40.50.1360">
    <property type="match status" value="1"/>
</dbReference>
<dbReference type="InterPro" id="IPR039104">
    <property type="entry name" value="6PGL"/>
</dbReference>
<comment type="similarity">
    <text evidence="4 7">Belongs to the glucosamine/galactosamine-6-phosphate isomerase family. 6-phosphogluconolactonase subfamily.</text>
</comment>
<feature type="domain" description="Glucosamine/galactosamine-6-phosphate isomerase" evidence="8">
    <location>
        <begin position="11"/>
        <end position="234"/>
    </location>
</feature>
<evidence type="ECO:0000259" key="8">
    <source>
        <dbReference type="Pfam" id="PF01182"/>
    </source>
</evidence>
<evidence type="ECO:0000256" key="5">
    <source>
        <dbReference type="ARBA" id="ARBA00013198"/>
    </source>
</evidence>
<dbReference type="EMBL" id="BAAAOB010000002">
    <property type="protein sequence ID" value="GAA1791359.1"/>
    <property type="molecule type" value="Genomic_DNA"/>
</dbReference>
<dbReference type="CDD" id="cd01400">
    <property type="entry name" value="6PGL"/>
    <property type="match status" value="1"/>
</dbReference>
<evidence type="ECO:0000256" key="2">
    <source>
        <dbReference type="ARBA" id="ARBA00002681"/>
    </source>
</evidence>
<gene>
    <name evidence="7 9" type="primary">pgl</name>
    <name evidence="9" type="ORF">GCM10009768_20430</name>
</gene>
<dbReference type="RefSeq" id="WP_344031992.1">
    <property type="nucleotide sequence ID" value="NZ_BAAAOB010000002.1"/>
</dbReference>
<proteinExistence type="inferred from homology"/>
<dbReference type="NCBIfam" id="TIGR01198">
    <property type="entry name" value="pgl"/>
    <property type="match status" value="1"/>
</dbReference>
<name>A0ABN2LMX7_9MICO</name>
<evidence type="ECO:0000256" key="6">
    <source>
        <dbReference type="ARBA" id="ARBA00020337"/>
    </source>
</evidence>
<comment type="pathway">
    <text evidence="3 7">Carbohydrate degradation; pentose phosphate pathway; D-ribulose 5-phosphate from D-glucose 6-phosphate (oxidative stage): step 2/3.</text>
</comment>
<keyword evidence="7" id="KW-0378">Hydrolase</keyword>
<dbReference type="PANTHER" id="PTHR11054">
    <property type="entry name" value="6-PHOSPHOGLUCONOLACTONASE"/>
    <property type="match status" value="1"/>
</dbReference>
<sequence length="243" mass="26033">MSAGLRVESAPDAAALTERIVERLIGVLRRAQEDGRIPVLVLTGGSMGKASLAGIAAHRDRGLVDWRRVRVLWGDERWLPAGDAERNDQLADDLLFGSVDFDPALVHRVAAADAGLSLDDAAAAYAELIAELDRIDLALNGVGPDGHLCSLFPGRDDLLRDDDAQPLAIAVRESPKPPPERVSLSFRALDRVERLWLLAAGAEKAPAIARVRSADDPEPLPAGRARGTVETVLWADEAALGRN</sequence>
<keyword evidence="10" id="KW-1185">Reference proteome</keyword>
<comment type="catalytic activity">
    <reaction evidence="1 7">
        <text>6-phospho-D-glucono-1,5-lactone + H2O = 6-phospho-D-gluconate + H(+)</text>
        <dbReference type="Rhea" id="RHEA:12556"/>
        <dbReference type="ChEBI" id="CHEBI:15377"/>
        <dbReference type="ChEBI" id="CHEBI:15378"/>
        <dbReference type="ChEBI" id="CHEBI:57955"/>
        <dbReference type="ChEBI" id="CHEBI:58759"/>
        <dbReference type="EC" id="3.1.1.31"/>
    </reaction>
</comment>
<dbReference type="Proteomes" id="UP001500851">
    <property type="component" value="Unassembled WGS sequence"/>
</dbReference>